<dbReference type="InterPro" id="IPR050367">
    <property type="entry name" value="APC_superfamily"/>
</dbReference>
<dbReference type="Pfam" id="PF13520">
    <property type="entry name" value="AA_permease_2"/>
    <property type="match status" value="1"/>
</dbReference>
<sequence length="844" mass="95663">MRKTFSLKKTSSVDKKISLFAMVSVALLAIFNFQNVVDNYVGLGLSAAVAFLIAVVVFLFPFVFIIAEFASLQKGTKSGLTSWIQVSVGRKVAFLTSFMFWFANLTYFFSAVPSRINYLSFAVTGSDYTNDPVYNQVLPWVAVAFFFLVTFISTLNTKKLSKVTSLGGGLMIGITAFFFVVAIIGWIVGSVNSGALRPSISGTEGSSTVPGTEAPGIAADADLNLWGTTGGLGFAWISTFIWVLMAADGGQSLGVYVNEVRGGRKTFIRAMLISVSLIGFAYVLGTLLVSVFPPTGGLASGWADSFSNLFYFILHPMGVDNATIAKITYILIGSIFFISAIGGIIVWTSAPVKVMFSEISPGVFGQRLSKENRHGVCSFGTWIQFIIVTPLMLFLMLSKGDLASSLELIKGAAGWIGLLPWLVIFASYVNLRMKKEYEIRSFKMGNRIFGISLGIVLSIITIGILFLTFFDRAPLNEPYETWPSDWYLGSILKVVMIFLILVPAYLWYYFKFEYQIRDAKIANRNNISQNAIINKYNFISKLKYRFIYNEKYQEFEYKKNEILDLAKEKITKIYEQEDKLQEMINVELDKTKSKELKISKKELKKEISNIKKELKSELRKATRDFNNEILSCAKNDKLAWDKDYVEIKKHINELKKQEELNKKDNVLIQQIITKKKQLKEQINNLKIEYKNKNIKKDEFNSKNNELLKELYTISIVKPYKDIMIEDLESSIKKDIDFDDVCPKKYFEEMDQNVKFETIAAYDYGFYAKKELSSKIIISDDKFLLVQTLSGSLVAKQYELKNIKLLLKSKDQSITITNNGKWIDLDKIELIHVENSQIESFVFYI</sequence>
<evidence type="ECO:0000256" key="8">
    <source>
        <dbReference type="SAM" id="Phobius"/>
    </source>
</evidence>
<dbReference type="Proteomes" id="UP000464283">
    <property type="component" value="Chromosome"/>
</dbReference>
<evidence type="ECO:0000313" key="10">
    <source>
        <dbReference type="Proteomes" id="UP000464283"/>
    </source>
</evidence>
<dbReference type="GO" id="GO:0022857">
    <property type="term" value="F:transmembrane transporter activity"/>
    <property type="evidence" value="ECO:0007669"/>
    <property type="project" value="InterPro"/>
</dbReference>
<protein>
    <submittedName>
        <fullName evidence="9">Amino acid permease</fullName>
    </submittedName>
</protein>
<feature type="transmembrane region" description="Helical" evidence="8">
    <location>
        <begin position="490"/>
        <end position="510"/>
    </location>
</feature>
<dbReference type="Gene3D" id="1.20.1740.10">
    <property type="entry name" value="Amino acid/polyamine transporter I"/>
    <property type="match status" value="1"/>
</dbReference>
<feature type="transmembrane region" description="Helical" evidence="8">
    <location>
        <begin position="167"/>
        <end position="188"/>
    </location>
</feature>
<evidence type="ECO:0000256" key="1">
    <source>
        <dbReference type="ARBA" id="ARBA00004651"/>
    </source>
</evidence>
<evidence type="ECO:0000256" key="2">
    <source>
        <dbReference type="ARBA" id="ARBA00022448"/>
    </source>
</evidence>
<evidence type="ECO:0000313" key="9">
    <source>
        <dbReference type="EMBL" id="QHG89851.1"/>
    </source>
</evidence>
<dbReference type="RefSeq" id="WP_129692704.1">
    <property type="nucleotide sequence ID" value="NZ_CP033512.2"/>
</dbReference>
<feature type="transmembrane region" description="Helical" evidence="8">
    <location>
        <begin position="225"/>
        <end position="247"/>
    </location>
</feature>
<evidence type="ECO:0000256" key="3">
    <source>
        <dbReference type="ARBA" id="ARBA00022475"/>
    </source>
</evidence>
<feature type="transmembrane region" description="Helical" evidence="8">
    <location>
        <begin position="376"/>
        <end position="396"/>
    </location>
</feature>
<evidence type="ECO:0000256" key="6">
    <source>
        <dbReference type="ARBA" id="ARBA00023136"/>
    </source>
</evidence>
<organism evidence="9 10">
    <name type="scientific">Malacoplasma iowae 695</name>
    <dbReference type="NCBI Taxonomy" id="1048830"/>
    <lineage>
        <taxon>Bacteria</taxon>
        <taxon>Bacillati</taxon>
        <taxon>Mycoplasmatota</taxon>
        <taxon>Mycoplasmoidales</taxon>
        <taxon>Mycoplasmoidaceae</taxon>
        <taxon>Malacoplasma</taxon>
    </lineage>
</organism>
<dbReference type="PANTHER" id="PTHR42770:SF15">
    <property type="entry name" value="GLUTAMATE_GAMMA-AMINOBUTYRATE ANTIPORTER-RELATED"/>
    <property type="match status" value="1"/>
</dbReference>
<feature type="transmembrane region" description="Helical" evidence="8">
    <location>
        <begin position="267"/>
        <end position="292"/>
    </location>
</feature>
<feature type="coiled-coil region" evidence="7">
    <location>
        <begin position="563"/>
        <end position="624"/>
    </location>
</feature>
<evidence type="ECO:0000256" key="4">
    <source>
        <dbReference type="ARBA" id="ARBA00022692"/>
    </source>
</evidence>
<dbReference type="GeneID" id="96867162"/>
<dbReference type="KEGG" id="miw:EER00_03070"/>
<proteinExistence type="predicted"/>
<keyword evidence="3" id="KW-1003">Cell membrane</keyword>
<dbReference type="AlphaFoldDB" id="A0A6P1LHH1"/>
<feature type="coiled-coil region" evidence="7">
    <location>
        <begin position="668"/>
        <end position="709"/>
    </location>
</feature>
<feature type="transmembrane region" description="Helical" evidence="8">
    <location>
        <begin position="43"/>
        <end position="71"/>
    </location>
</feature>
<accession>A0A6P1LHH1</accession>
<feature type="transmembrane region" description="Helical" evidence="8">
    <location>
        <begin position="327"/>
        <end position="347"/>
    </location>
</feature>
<gene>
    <name evidence="9" type="ORF">EER00_03070</name>
</gene>
<keyword evidence="7" id="KW-0175">Coiled coil</keyword>
<evidence type="ECO:0000256" key="5">
    <source>
        <dbReference type="ARBA" id="ARBA00022989"/>
    </source>
</evidence>
<feature type="transmembrane region" description="Helical" evidence="8">
    <location>
        <begin position="137"/>
        <end position="155"/>
    </location>
</feature>
<keyword evidence="4 8" id="KW-0812">Transmembrane</keyword>
<keyword evidence="6 8" id="KW-0472">Membrane</keyword>
<keyword evidence="2" id="KW-0813">Transport</keyword>
<dbReference type="GO" id="GO:0005886">
    <property type="term" value="C:plasma membrane"/>
    <property type="evidence" value="ECO:0007669"/>
    <property type="project" value="UniProtKB-SubCell"/>
</dbReference>
<feature type="transmembrane region" description="Helical" evidence="8">
    <location>
        <begin position="92"/>
        <end position="112"/>
    </location>
</feature>
<keyword evidence="5 8" id="KW-1133">Transmembrane helix</keyword>
<feature type="transmembrane region" description="Helical" evidence="8">
    <location>
        <begin position="448"/>
        <end position="470"/>
    </location>
</feature>
<name>A0A6P1LHH1_MALIO</name>
<dbReference type="InterPro" id="IPR002293">
    <property type="entry name" value="AA/rel_permease1"/>
</dbReference>
<reference evidence="10" key="1">
    <citation type="submission" date="2018-11" db="EMBL/GenBank/DDBJ databases">
        <title>The first complete genome sequence of Mycoplasma iowae strain 695.</title>
        <authorList>
            <person name="Ghanem M."/>
            <person name="El-Gazzar M."/>
        </authorList>
    </citation>
    <scope>NUCLEOTIDE SEQUENCE [LARGE SCALE GENOMIC DNA]</scope>
    <source>
        <strain evidence="10">695</strain>
    </source>
</reference>
<evidence type="ECO:0000256" key="7">
    <source>
        <dbReference type="SAM" id="Coils"/>
    </source>
</evidence>
<dbReference type="PANTHER" id="PTHR42770">
    <property type="entry name" value="AMINO ACID TRANSPORTER-RELATED"/>
    <property type="match status" value="1"/>
</dbReference>
<dbReference type="EMBL" id="CP033512">
    <property type="protein sequence ID" value="QHG89851.1"/>
    <property type="molecule type" value="Genomic_DNA"/>
</dbReference>
<comment type="subcellular location">
    <subcellularLocation>
        <location evidence="1">Cell membrane</location>
        <topology evidence="1">Multi-pass membrane protein</topology>
    </subcellularLocation>
</comment>
<feature type="transmembrane region" description="Helical" evidence="8">
    <location>
        <begin position="408"/>
        <end position="428"/>
    </location>
</feature>
<feature type="transmembrane region" description="Helical" evidence="8">
    <location>
        <begin position="20"/>
        <end position="37"/>
    </location>
</feature>